<keyword evidence="5 6" id="KW-0472">Membrane</keyword>
<dbReference type="PANTHER" id="PTHR12385">
    <property type="entry name" value="CHOLINE TRANSPORTER-LIKE (SLC FAMILY 44)"/>
    <property type="match status" value="1"/>
</dbReference>
<reference evidence="7" key="1">
    <citation type="submission" date="2021-03" db="EMBL/GenBank/DDBJ databases">
        <authorList>
            <person name="Bekaert M."/>
        </authorList>
    </citation>
    <scope>NUCLEOTIDE SEQUENCE</scope>
</reference>
<accession>A0A8S3RWT3</accession>
<dbReference type="GO" id="GO:0005886">
    <property type="term" value="C:plasma membrane"/>
    <property type="evidence" value="ECO:0007669"/>
    <property type="project" value="UniProtKB-SubCell"/>
</dbReference>
<evidence type="ECO:0000256" key="2">
    <source>
        <dbReference type="ARBA" id="ARBA00007168"/>
    </source>
</evidence>
<feature type="transmembrane region" description="Helical" evidence="6">
    <location>
        <begin position="32"/>
        <end position="54"/>
    </location>
</feature>
<dbReference type="GO" id="GO:0022857">
    <property type="term" value="F:transmembrane transporter activity"/>
    <property type="evidence" value="ECO:0007669"/>
    <property type="project" value="UniProtKB-UniRule"/>
</dbReference>
<proteinExistence type="inferred from homology"/>
<dbReference type="AlphaFoldDB" id="A0A8S3RWT3"/>
<gene>
    <name evidence="7" type="ORF">MEDL_26737</name>
</gene>
<dbReference type="Pfam" id="PF04515">
    <property type="entry name" value="Choline_transpo"/>
    <property type="match status" value="1"/>
</dbReference>
<comment type="caution">
    <text evidence="6">Lacks conserved residue(s) required for the propagation of feature annotation.</text>
</comment>
<keyword evidence="8" id="KW-1185">Reference proteome</keyword>
<evidence type="ECO:0000256" key="6">
    <source>
        <dbReference type="RuleBase" id="RU368066"/>
    </source>
</evidence>
<sequence length="192" mass="21514">MLFKTCYTSQIVAPISALVTDEYSVEDSHDRYHLGSAAFGSLIITIVFAFRVFVNFIHNRLKNKTGSIVEFFLKCFGCCLWCFEKFISFLNSNAYVEIAITGYGFCHSARRAFKIVVGNALRLAAINSVGSFTLFLGKLAPLSVIYSVRIKIDSELLKQFRKKTSTTIRCFNKGDGQESASDFDSNFVMALN</sequence>
<evidence type="ECO:0000256" key="1">
    <source>
        <dbReference type="ARBA" id="ARBA00004141"/>
    </source>
</evidence>
<evidence type="ECO:0000313" key="8">
    <source>
        <dbReference type="Proteomes" id="UP000683360"/>
    </source>
</evidence>
<dbReference type="PANTHER" id="PTHR12385:SF96">
    <property type="entry name" value="CHOLINE TRANSPORTER-LIKE PROTEIN"/>
    <property type="match status" value="1"/>
</dbReference>
<comment type="similarity">
    <text evidence="2 6">Belongs to the CTL (choline transporter-like) family.</text>
</comment>
<dbReference type="Proteomes" id="UP000683360">
    <property type="component" value="Unassembled WGS sequence"/>
</dbReference>
<protein>
    <recommendedName>
        <fullName evidence="6">Choline transporter-like protein</fullName>
    </recommendedName>
</protein>
<keyword evidence="3 6" id="KW-0812">Transmembrane</keyword>
<dbReference type="InterPro" id="IPR007603">
    <property type="entry name" value="Choline_transptr-like"/>
</dbReference>
<evidence type="ECO:0000313" key="7">
    <source>
        <dbReference type="EMBL" id="CAG2212762.1"/>
    </source>
</evidence>
<comment type="caution">
    <text evidence="7">The sequence shown here is derived from an EMBL/GenBank/DDBJ whole genome shotgun (WGS) entry which is preliminary data.</text>
</comment>
<organism evidence="7 8">
    <name type="scientific">Mytilus edulis</name>
    <name type="common">Blue mussel</name>
    <dbReference type="NCBI Taxonomy" id="6550"/>
    <lineage>
        <taxon>Eukaryota</taxon>
        <taxon>Metazoa</taxon>
        <taxon>Spiralia</taxon>
        <taxon>Lophotrochozoa</taxon>
        <taxon>Mollusca</taxon>
        <taxon>Bivalvia</taxon>
        <taxon>Autobranchia</taxon>
        <taxon>Pteriomorphia</taxon>
        <taxon>Mytilida</taxon>
        <taxon>Mytiloidea</taxon>
        <taxon>Mytilidae</taxon>
        <taxon>Mytilinae</taxon>
        <taxon>Mytilus</taxon>
    </lineage>
</organism>
<name>A0A8S3RWT3_MYTED</name>
<evidence type="ECO:0000256" key="5">
    <source>
        <dbReference type="ARBA" id="ARBA00023136"/>
    </source>
</evidence>
<dbReference type="OrthoDB" id="420519at2759"/>
<comment type="subcellular location">
    <subcellularLocation>
        <location evidence="6">Cell membrane</location>
        <topology evidence="6">Multi-pass membrane protein</topology>
    </subcellularLocation>
    <subcellularLocation>
        <location evidence="1">Membrane</location>
        <topology evidence="1">Multi-pass membrane protein</topology>
    </subcellularLocation>
</comment>
<evidence type="ECO:0000256" key="3">
    <source>
        <dbReference type="ARBA" id="ARBA00022692"/>
    </source>
</evidence>
<comment type="function">
    <text evidence="6">Choline transporter.</text>
</comment>
<dbReference type="EMBL" id="CAJPWZ010001313">
    <property type="protein sequence ID" value="CAG2212762.1"/>
    <property type="molecule type" value="Genomic_DNA"/>
</dbReference>
<keyword evidence="4 6" id="KW-1133">Transmembrane helix</keyword>
<evidence type="ECO:0000256" key="4">
    <source>
        <dbReference type="ARBA" id="ARBA00022989"/>
    </source>
</evidence>